<proteinExistence type="predicted"/>
<keyword evidence="3" id="KW-0602">Photosynthesis</keyword>
<evidence type="ECO:0000256" key="1">
    <source>
        <dbReference type="ARBA" id="ARBA00004141"/>
    </source>
</evidence>
<evidence type="ECO:0000256" key="6">
    <source>
        <dbReference type="ARBA" id="ARBA00022991"/>
    </source>
</evidence>
<dbReference type="InterPro" id="IPR036001">
    <property type="entry name" value="PS_II_antenna-like_sf"/>
</dbReference>
<dbReference type="Proteomes" id="UP001515500">
    <property type="component" value="Unplaced"/>
</dbReference>
<evidence type="ECO:0000313" key="10">
    <source>
        <dbReference type="RefSeq" id="XP_039118937.1"/>
    </source>
</evidence>
<evidence type="ECO:0000256" key="7">
    <source>
        <dbReference type="ARBA" id="ARBA00023136"/>
    </source>
</evidence>
<reference evidence="10" key="1">
    <citation type="submission" date="2025-08" db="UniProtKB">
        <authorList>
            <consortium name="RefSeq"/>
        </authorList>
    </citation>
    <scope>IDENTIFICATION</scope>
</reference>
<keyword evidence="5" id="KW-1133">Transmembrane helix</keyword>
<evidence type="ECO:0000256" key="3">
    <source>
        <dbReference type="ARBA" id="ARBA00022531"/>
    </source>
</evidence>
<keyword evidence="2" id="KW-0148">Chlorophyll</keyword>
<evidence type="ECO:0000256" key="8">
    <source>
        <dbReference type="ARBA" id="ARBA00023276"/>
    </source>
</evidence>
<organism evidence="9 10">
    <name type="scientific">Dioscorea cayennensis subsp. rotundata</name>
    <name type="common">White Guinea yam</name>
    <name type="synonym">Dioscorea rotundata</name>
    <dbReference type="NCBI Taxonomy" id="55577"/>
    <lineage>
        <taxon>Eukaryota</taxon>
        <taxon>Viridiplantae</taxon>
        <taxon>Streptophyta</taxon>
        <taxon>Embryophyta</taxon>
        <taxon>Tracheophyta</taxon>
        <taxon>Spermatophyta</taxon>
        <taxon>Magnoliopsida</taxon>
        <taxon>Liliopsida</taxon>
        <taxon>Dioscoreales</taxon>
        <taxon>Dioscoreaceae</taxon>
        <taxon>Dioscorea</taxon>
    </lineage>
</organism>
<keyword evidence="9" id="KW-1185">Reference proteome</keyword>
<dbReference type="InterPro" id="IPR044900">
    <property type="entry name" value="PSII_PsbC_sf"/>
</dbReference>
<gene>
    <name evidence="10" type="primary">LOC120255111</name>
</gene>
<dbReference type="Pfam" id="PF00421">
    <property type="entry name" value="PSII"/>
    <property type="match status" value="1"/>
</dbReference>
<dbReference type="AlphaFoldDB" id="A0AB40AV57"/>
<dbReference type="InterPro" id="IPR000932">
    <property type="entry name" value="PS_antenna-like"/>
</dbReference>
<dbReference type="RefSeq" id="XP_039118937.1">
    <property type="nucleotide sequence ID" value="XM_039263003.1"/>
</dbReference>
<dbReference type="GO" id="GO:0009523">
    <property type="term" value="C:photosystem II"/>
    <property type="evidence" value="ECO:0007669"/>
    <property type="project" value="UniProtKB-KW"/>
</dbReference>
<dbReference type="GO" id="GO:0016168">
    <property type="term" value="F:chlorophyll binding"/>
    <property type="evidence" value="ECO:0007669"/>
    <property type="project" value="UniProtKB-KW"/>
</dbReference>
<keyword evidence="4" id="KW-0812">Transmembrane</keyword>
<evidence type="ECO:0000256" key="4">
    <source>
        <dbReference type="ARBA" id="ARBA00022692"/>
    </source>
</evidence>
<evidence type="ECO:0000256" key="2">
    <source>
        <dbReference type="ARBA" id="ARBA00022494"/>
    </source>
</evidence>
<dbReference type="SUPFAM" id="SSF161077">
    <property type="entry name" value="Photosystem II antenna protein-like"/>
    <property type="match status" value="1"/>
</dbReference>
<name>A0AB40AV57_DIOCR</name>
<evidence type="ECO:0000256" key="5">
    <source>
        <dbReference type="ARBA" id="ARBA00022989"/>
    </source>
</evidence>
<dbReference type="GeneID" id="120255111"/>
<keyword evidence="8" id="KW-0604">Photosystem II</keyword>
<evidence type="ECO:0000313" key="9">
    <source>
        <dbReference type="Proteomes" id="UP001515500"/>
    </source>
</evidence>
<keyword evidence="7" id="KW-0472">Membrane</keyword>
<accession>A0AB40AV57</accession>
<protein>
    <submittedName>
        <fullName evidence="10">Photosystem II CP43 reaction center protein-like</fullName>
    </submittedName>
</protein>
<keyword evidence="6" id="KW-0157">Chromophore</keyword>
<comment type="subcellular location">
    <subcellularLocation>
        <location evidence="1">Membrane</location>
        <topology evidence="1">Multi-pass membrane protein</topology>
    </subcellularLocation>
</comment>
<dbReference type="GO" id="GO:0009767">
    <property type="term" value="P:photosynthetic electron transport chain"/>
    <property type="evidence" value="ECO:0007669"/>
    <property type="project" value="InterPro"/>
</dbReference>
<sequence>MQGGCIANIGSCGTGFDSASAEFDGPTGPVASQAQALTFLVRDQRLGANVGSAQGPTGLGKYLMPSPTGEGLDFPEEKVRYLLVFLKWDGLQTPEMQSRLRALPFLTGLTRGRLNLTSSGACFTATHSS</sequence>
<dbReference type="Gene3D" id="1.10.10.670">
    <property type="entry name" value="photosystem ii from thermosynechococcus elongatus"/>
    <property type="match status" value="1"/>
</dbReference>